<name>A0ABR1EY56_9ASCO</name>
<dbReference type="GeneID" id="90039859"/>
<reference evidence="2 4" key="1">
    <citation type="submission" date="2024-03" db="EMBL/GenBank/DDBJ databases">
        <title>Genome-scale model development and genomic sequencing of the oleaginous clade Lipomyces.</title>
        <authorList>
            <consortium name="Lawrence Berkeley National Laboratory"/>
            <person name="Czajka J.J."/>
            <person name="Han Y."/>
            <person name="Kim J."/>
            <person name="Mondo S.J."/>
            <person name="Hofstad B.A."/>
            <person name="Robles A."/>
            <person name="Haridas S."/>
            <person name="Riley R."/>
            <person name="LaButti K."/>
            <person name="Pangilinan J."/>
            <person name="Andreopoulos W."/>
            <person name="Lipzen A."/>
            <person name="Yan J."/>
            <person name="Wang M."/>
            <person name="Ng V."/>
            <person name="Grigoriev I.V."/>
            <person name="Spatafora J.W."/>
            <person name="Magnuson J.K."/>
            <person name="Baker S.E."/>
            <person name="Pomraning K.R."/>
        </authorList>
    </citation>
    <scope>NUCLEOTIDE SEQUENCE [LARGE SCALE GENOMIC DNA]</scope>
    <source>
        <strain evidence="2 4">Phaff 52-87</strain>
    </source>
</reference>
<keyword evidence="1" id="KW-0732">Signal</keyword>
<feature type="signal peptide" evidence="1">
    <location>
        <begin position="1"/>
        <end position="27"/>
    </location>
</feature>
<evidence type="ECO:0000313" key="3">
    <source>
        <dbReference type="EMBL" id="KAK7202519.1"/>
    </source>
</evidence>
<dbReference type="EMBL" id="JBBJBU010000016">
    <property type="protein sequence ID" value="KAK7202519.1"/>
    <property type="molecule type" value="Genomic_DNA"/>
</dbReference>
<comment type="caution">
    <text evidence="2">The sequence shown here is derived from an EMBL/GenBank/DDBJ whole genome shotgun (WGS) entry which is preliminary data.</text>
</comment>
<dbReference type="EMBL" id="JBBJBU010000016">
    <property type="protein sequence ID" value="KAK7202515.1"/>
    <property type="molecule type" value="Genomic_DNA"/>
</dbReference>
<keyword evidence="4" id="KW-1185">Reference proteome</keyword>
<proteinExistence type="predicted"/>
<evidence type="ECO:0000256" key="1">
    <source>
        <dbReference type="SAM" id="SignalP"/>
    </source>
</evidence>
<protein>
    <submittedName>
        <fullName evidence="2">Uncharacterized protein</fullName>
    </submittedName>
</protein>
<evidence type="ECO:0000313" key="4">
    <source>
        <dbReference type="Proteomes" id="UP001498771"/>
    </source>
</evidence>
<organism evidence="2 4">
    <name type="scientific">Myxozyma melibiosi</name>
    <dbReference type="NCBI Taxonomy" id="54550"/>
    <lineage>
        <taxon>Eukaryota</taxon>
        <taxon>Fungi</taxon>
        <taxon>Dikarya</taxon>
        <taxon>Ascomycota</taxon>
        <taxon>Saccharomycotina</taxon>
        <taxon>Lipomycetes</taxon>
        <taxon>Lipomycetales</taxon>
        <taxon>Lipomycetaceae</taxon>
        <taxon>Myxozyma</taxon>
    </lineage>
</organism>
<dbReference type="Proteomes" id="UP001498771">
    <property type="component" value="Unassembled WGS sequence"/>
</dbReference>
<accession>A0ABR1EY56</accession>
<dbReference type="RefSeq" id="XP_064765548.1">
    <property type="nucleotide sequence ID" value="XM_064914347.1"/>
</dbReference>
<sequence length="146" mass="16238">MRANPMITNRLLLGLVCLVCSASEVLAKDWVATDICYTDDLGNNLCYDPVSLTPFEYIHYDSVGNETVVNYDVSPSQMGIDYMNYVYGTDNVTHARHLFGINKRASDWRDCTTYRGNLRWAACEVSHGIGPHVGDLAVTTLAVVKL</sequence>
<feature type="chain" id="PRO_5045031473" evidence="1">
    <location>
        <begin position="28"/>
        <end position="146"/>
    </location>
</feature>
<gene>
    <name evidence="2" type="ORF">BZA70DRAFT_292031</name>
    <name evidence="3" type="ORF">BZA70DRAFT_302893</name>
</gene>
<evidence type="ECO:0000313" key="2">
    <source>
        <dbReference type="EMBL" id="KAK7202515.1"/>
    </source>
</evidence>